<evidence type="ECO:0000313" key="2">
    <source>
        <dbReference type="Proteomes" id="UP000321409"/>
    </source>
</evidence>
<keyword evidence="2" id="KW-1185">Reference proteome</keyword>
<accession>A0ABQ0XI04</accession>
<gene>
    <name evidence="1" type="ORF">LDI01_14820</name>
</gene>
<evidence type="ECO:0000313" key="1">
    <source>
        <dbReference type="EMBL" id="GEP23889.1"/>
    </source>
</evidence>
<name>A0ABQ0XI04_9LACO</name>
<organism evidence="1 2">
    <name type="scientific">Lentilactobacillus diolivorans</name>
    <dbReference type="NCBI Taxonomy" id="179838"/>
    <lineage>
        <taxon>Bacteria</taxon>
        <taxon>Bacillati</taxon>
        <taxon>Bacillota</taxon>
        <taxon>Bacilli</taxon>
        <taxon>Lactobacillales</taxon>
        <taxon>Lactobacillaceae</taxon>
        <taxon>Lentilactobacillus</taxon>
    </lineage>
</organism>
<proteinExistence type="predicted"/>
<dbReference type="EMBL" id="BKAB01000020">
    <property type="protein sequence ID" value="GEP23889.1"/>
    <property type="molecule type" value="Genomic_DNA"/>
</dbReference>
<dbReference type="Proteomes" id="UP000321409">
    <property type="component" value="Unassembled WGS sequence"/>
</dbReference>
<comment type="caution">
    <text evidence="1">The sequence shown here is derived from an EMBL/GenBank/DDBJ whole genome shotgun (WGS) entry which is preliminary data.</text>
</comment>
<protein>
    <submittedName>
        <fullName evidence="1">Uncharacterized protein</fullName>
    </submittedName>
</protein>
<reference evidence="1 2" key="1">
    <citation type="submission" date="2019-07" db="EMBL/GenBank/DDBJ databases">
        <title>Whole genome shotgun sequence of Lactobacillus diolivorans NBRC 107869.</title>
        <authorList>
            <person name="Hosoyama A."/>
            <person name="Uohara A."/>
            <person name="Ohji S."/>
            <person name="Ichikawa N."/>
        </authorList>
    </citation>
    <scope>NUCLEOTIDE SEQUENCE [LARGE SCALE GENOMIC DNA]</scope>
    <source>
        <strain evidence="1 2">NBRC 107869</strain>
    </source>
</reference>
<sequence length="72" mass="8657">MSSRFIQKKTIYGFLCTINFKNEYLLKQEMSFQVRLVYIVKASNSDTAKIWINNHFQNYFLKEACFFEEKGI</sequence>